<protein>
    <submittedName>
        <fullName evidence="1">Uncharacterized protein</fullName>
    </submittedName>
</protein>
<dbReference type="Proteomes" id="UP000229739">
    <property type="component" value="Unassembled WGS sequence"/>
</dbReference>
<gene>
    <name evidence="1" type="ORF">CO018_02105</name>
</gene>
<sequence>MYALVNAISVHPKTPEHLRRYLFDHVDTSTADGLTLFDVLEMFGHNGQPFRQLAKIVVQSLQTTPDYESLQELIFSLSQKDEAKHWVTMFRQGKNKPSLKELLP</sequence>
<evidence type="ECO:0000313" key="2">
    <source>
        <dbReference type="Proteomes" id="UP000229739"/>
    </source>
</evidence>
<proteinExistence type="predicted"/>
<evidence type="ECO:0000313" key="1">
    <source>
        <dbReference type="EMBL" id="PJC66406.1"/>
    </source>
</evidence>
<dbReference type="AlphaFoldDB" id="A0A2M8G441"/>
<dbReference type="EMBL" id="PFQV01000036">
    <property type="protein sequence ID" value="PJC66406.1"/>
    <property type="molecule type" value="Genomic_DNA"/>
</dbReference>
<name>A0A2M8G441_9BACT</name>
<accession>A0A2M8G441</accession>
<comment type="caution">
    <text evidence="1">The sequence shown here is derived from an EMBL/GenBank/DDBJ whole genome shotgun (WGS) entry which is preliminary data.</text>
</comment>
<reference evidence="2" key="1">
    <citation type="submission" date="2017-09" db="EMBL/GenBank/DDBJ databases">
        <title>Depth-based differentiation of microbial function through sediment-hosted aquifers and enrichment of novel symbionts in the deep terrestrial subsurface.</title>
        <authorList>
            <person name="Probst A.J."/>
            <person name="Ladd B."/>
            <person name="Jarett J.K."/>
            <person name="Geller-Mcgrath D.E."/>
            <person name="Sieber C.M.K."/>
            <person name="Emerson J.B."/>
            <person name="Anantharaman K."/>
            <person name="Thomas B.C."/>
            <person name="Malmstrom R."/>
            <person name="Stieglmeier M."/>
            <person name="Klingl A."/>
            <person name="Woyke T."/>
            <person name="Ryan C.M."/>
            <person name="Banfield J.F."/>
        </authorList>
    </citation>
    <scope>NUCLEOTIDE SEQUENCE [LARGE SCALE GENOMIC DNA]</scope>
</reference>
<organism evidence="1 2">
    <name type="scientific">Candidatus Beckwithbacteria bacterium CG_4_9_14_0_2_um_filter_47_11</name>
    <dbReference type="NCBI Taxonomy" id="1974494"/>
    <lineage>
        <taxon>Bacteria</taxon>
        <taxon>Candidatus Beckwithiibacteriota</taxon>
    </lineage>
</organism>